<protein>
    <recommendedName>
        <fullName evidence="4">Phosphoglycerate mutase family protein</fullName>
    </recommendedName>
</protein>
<dbReference type="GeneID" id="80883000"/>
<comment type="caution">
    <text evidence="2">The sequence shown here is derived from an EMBL/GenBank/DDBJ whole genome shotgun (WGS) entry which is preliminary data.</text>
</comment>
<dbReference type="AlphaFoldDB" id="A0AAD7VSQ1"/>
<evidence type="ECO:0008006" key="4">
    <source>
        <dbReference type="Google" id="ProtNLM"/>
    </source>
</evidence>
<evidence type="ECO:0000313" key="2">
    <source>
        <dbReference type="EMBL" id="KAJ8099939.1"/>
    </source>
</evidence>
<evidence type="ECO:0000313" key="3">
    <source>
        <dbReference type="Proteomes" id="UP001217417"/>
    </source>
</evidence>
<dbReference type="PANTHER" id="PTHR16469">
    <property type="entry name" value="UBIQUITIN-ASSOCIATED AND SH3 DOMAIN-CONTAINING BA-RELATED"/>
    <property type="match status" value="1"/>
</dbReference>
<dbReference type="EMBL" id="JARPMG010000006">
    <property type="protein sequence ID" value="KAJ8099939.1"/>
    <property type="molecule type" value="Genomic_DNA"/>
</dbReference>
<reference evidence="2" key="1">
    <citation type="submission" date="2023-03" db="EMBL/GenBank/DDBJ databases">
        <title>Near-Complete genome sequence of Lipomyces tetrasporous NRRL Y-64009, an oleaginous yeast capable of growing on lignocellulosic hydrolysates.</title>
        <authorList>
            <consortium name="Lawrence Berkeley National Laboratory"/>
            <person name="Jagtap S.S."/>
            <person name="Liu J.-J."/>
            <person name="Walukiewicz H.E."/>
            <person name="Pangilinan J."/>
            <person name="Lipzen A."/>
            <person name="Ahrendt S."/>
            <person name="Koriabine M."/>
            <person name="Cobaugh K."/>
            <person name="Salamov A."/>
            <person name="Yoshinaga Y."/>
            <person name="Ng V."/>
            <person name="Daum C."/>
            <person name="Grigoriev I.V."/>
            <person name="Slininger P.J."/>
            <person name="Dien B.S."/>
            <person name="Jin Y.-S."/>
            <person name="Rao C.V."/>
        </authorList>
    </citation>
    <scope>NUCLEOTIDE SEQUENCE</scope>
    <source>
        <strain evidence="2">NRRL Y-64009</strain>
    </source>
</reference>
<accession>A0AAD7VSQ1</accession>
<keyword evidence="3" id="KW-1185">Reference proteome</keyword>
<dbReference type="Gene3D" id="3.40.50.1240">
    <property type="entry name" value="Phosphoglycerate mutase-like"/>
    <property type="match status" value="1"/>
</dbReference>
<gene>
    <name evidence="2" type="ORF">POJ06DRAFT_254955</name>
</gene>
<dbReference type="PANTHER" id="PTHR16469:SF27">
    <property type="entry name" value="UBIQUITIN-ASSOCIATED AND SH3 DOMAIN-CONTAINING BA-RELATED"/>
    <property type="match status" value="1"/>
</dbReference>
<feature type="compositionally biased region" description="Low complexity" evidence="1">
    <location>
        <begin position="87"/>
        <end position="113"/>
    </location>
</feature>
<dbReference type="SUPFAM" id="SSF53254">
    <property type="entry name" value="Phosphoglycerate mutase-like"/>
    <property type="match status" value="1"/>
</dbReference>
<dbReference type="Proteomes" id="UP001217417">
    <property type="component" value="Unassembled WGS sequence"/>
</dbReference>
<feature type="region of interest" description="Disordered" evidence="1">
    <location>
        <begin position="75"/>
        <end position="113"/>
    </location>
</feature>
<dbReference type="InterPro" id="IPR051710">
    <property type="entry name" value="Phosphatase_SH3-domain"/>
</dbReference>
<organism evidence="2 3">
    <name type="scientific">Lipomyces tetrasporus</name>
    <dbReference type="NCBI Taxonomy" id="54092"/>
    <lineage>
        <taxon>Eukaryota</taxon>
        <taxon>Fungi</taxon>
        <taxon>Dikarya</taxon>
        <taxon>Ascomycota</taxon>
        <taxon>Saccharomycotina</taxon>
        <taxon>Lipomycetes</taxon>
        <taxon>Lipomycetales</taxon>
        <taxon>Lipomycetaceae</taxon>
        <taxon>Lipomyces</taxon>
    </lineage>
</organism>
<sequence length="378" mass="40319">MPLKRILVVRHSTRLDTKDLSWRDTSPTPYDPPLSQSGILEAGALGRAIASEIAASVDSAADTAVSAVSVSVRPTRDLSPASRTSDRSSVGTDSSSALTMGSSAASASPSTFPSSRPLTVYIHTSPFLRCAMTAHYIAQQLVSMAPLASSSASSTVNLKIRIDSFLGEWLTPDYFSSISPPPDDGHTSLAASSMSWLLSNGSRNILDLTWPLNAFGLSGQYGERWKTMYWRFSTGLSNLVASYAGPATGDSVVILVTHGAGSNALVGALSATPILVDFGLASLSVAVPRRRTDGEDEYSSVYGYGGEKRNRSGYGLLFDDNISNNTTGSGMDKWDLTRIADVSHLGLLRGVKEDEPPRTKMPKFEFRASTSPMVSEYI</sequence>
<dbReference type="RefSeq" id="XP_056043389.1">
    <property type="nucleotide sequence ID" value="XM_056187834.1"/>
</dbReference>
<proteinExistence type="predicted"/>
<evidence type="ECO:0000256" key="1">
    <source>
        <dbReference type="SAM" id="MobiDB-lite"/>
    </source>
</evidence>
<name>A0AAD7VSQ1_9ASCO</name>
<dbReference type="InterPro" id="IPR029033">
    <property type="entry name" value="His_PPase_superfam"/>
</dbReference>